<gene>
    <name evidence="1" type="ORF">CA54_43900</name>
</gene>
<dbReference type="Proteomes" id="UP000320735">
    <property type="component" value="Unassembled WGS sequence"/>
</dbReference>
<sequence length="33" mass="3807">MSVYCVSLNNPMRESTKILCGPDVVIRMTEWYA</sequence>
<dbReference type="AlphaFoldDB" id="A0A5C6BAX1"/>
<evidence type="ECO:0000313" key="2">
    <source>
        <dbReference type="Proteomes" id="UP000320735"/>
    </source>
</evidence>
<accession>A0A5C6BAX1</accession>
<name>A0A5C6BAX1_9PLAN</name>
<keyword evidence="2" id="KW-1185">Reference proteome</keyword>
<dbReference type="EMBL" id="SJPP01000002">
    <property type="protein sequence ID" value="TWU09150.1"/>
    <property type="molecule type" value="Genomic_DNA"/>
</dbReference>
<reference evidence="1 2" key="1">
    <citation type="submission" date="2019-02" db="EMBL/GenBank/DDBJ databases">
        <title>Deep-cultivation of Planctomycetes and their phenomic and genomic characterization uncovers novel biology.</title>
        <authorList>
            <person name="Wiegand S."/>
            <person name="Jogler M."/>
            <person name="Boedeker C."/>
            <person name="Pinto D."/>
            <person name="Vollmers J."/>
            <person name="Rivas-Marin E."/>
            <person name="Kohn T."/>
            <person name="Peeters S.H."/>
            <person name="Heuer A."/>
            <person name="Rast P."/>
            <person name="Oberbeckmann S."/>
            <person name="Bunk B."/>
            <person name="Jeske O."/>
            <person name="Meyerdierks A."/>
            <person name="Storesund J.E."/>
            <person name="Kallscheuer N."/>
            <person name="Luecker S."/>
            <person name="Lage O.M."/>
            <person name="Pohl T."/>
            <person name="Merkel B.J."/>
            <person name="Hornburger P."/>
            <person name="Mueller R.-W."/>
            <person name="Bruemmer F."/>
            <person name="Labrenz M."/>
            <person name="Spormann A.M."/>
            <person name="Op Den Camp H."/>
            <person name="Overmann J."/>
            <person name="Amann R."/>
            <person name="Jetten M.S.M."/>
            <person name="Mascher T."/>
            <person name="Medema M.H."/>
            <person name="Devos D.P."/>
            <person name="Kaster A.-K."/>
            <person name="Ovreas L."/>
            <person name="Rohde M."/>
            <person name="Galperin M.Y."/>
            <person name="Jogler C."/>
        </authorList>
    </citation>
    <scope>NUCLEOTIDE SEQUENCE [LARGE SCALE GENOMIC DNA]</scope>
    <source>
        <strain evidence="1 2">CA54</strain>
    </source>
</reference>
<organism evidence="1 2">
    <name type="scientific">Symmachiella macrocystis</name>
    <dbReference type="NCBI Taxonomy" id="2527985"/>
    <lineage>
        <taxon>Bacteria</taxon>
        <taxon>Pseudomonadati</taxon>
        <taxon>Planctomycetota</taxon>
        <taxon>Planctomycetia</taxon>
        <taxon>Planctomycetales</taxon>
        <taxon>Planctomycetaceae</taxon>
        <taxon>Symmachiella</taxon>
    </lineage>
</organism>
<evidence type="ECO:0000313" key="1">
    <source>
        <dbReference type="EMBL" id="TWU09150.1"/>
    </source>
</evidence>
<proteinExistence type="predicted"/>
<protein>
    <submittedName>
        <fullName evidence="1">Uncharacterized protein</fullName>
    </submittedName>
</protein>
<comment type="caution">
    <text evidence="1">The sequence shown here is derived from an EMBL/GenBank/DDBJ whole genome shotgun (WGS) entry which is preliminary data.</text>
</comment>